<comment type="caution">
    <text evidence="1">The sequence shown here is derived from an EMBL/GenBank/DDBJ whole genome shotgun (WGS) entry which is preliminary data.</text>
</comment>
<proteinExistence type="predicted"/>
<dbReference type="Proteomes" id="UP000030013">
    <property type="component" value="Unassembled WGS sequence"/>
</dbReference>
<dbReference type="EMBL" id="AVPL01000030">
    <property type="protein sequence ID" value="KGN40828.1"/>
    <property type="molecule type" value="Genomic_DNA"/>
</dbReference>
<dbReference type="NCBIfam" id="NF042935">
    <property type="entry name" value="SCO6880_fam"/>
    <property type="match status" value="1"/>
</dbReference>
<protein>
    <submittedName>
        <fullName evidence="1">Membrane protein</fullName>
    </submittedName>
</protein>
<dbReference type="eggNOG" id="ENOG502Z8K6">
    <property type="taxonomic scope" value="Bacteria"/>
</dbReference>
<reference evidence="1 2" key="1">
    <citation type="submission" date="2013-08" db="EMBL/GenBank/DDBJ databases">
        <title>The genome sequence of Knoellia aerolata.</title>
        <authorList>
            <person name="Zhu W."/>
            <person name="Wang G."/>
        </authorList>
    </citation>
    <scope>NUCLEOTIDE SEQUENCE [LARGE SCALE GENOMIC DNA]</scope>
    <source>
        <strain evidence="1 2">DSM 18566</strain>
    </source>
</reference>
<evidence type="ECO:0000313" key="2">
    <source>
        <dbReference type="Proteomes" id="UP000030013"/>
    </source>
</evidence>
<dbReference type="STRING" id="1385519.N801_11045"/>
<accession>A0A0A0JUJ8</accession>
<organism evidence="1 2">
    <name type="scientific">Knoellia aerolata DSM 18566</name>
    <dbReference type="NCBI Taxonomy" id="1385519"/>
    <lineage>
        <taxon>Bacteria</taxon>
        <taxon>Bacillati</taxon>
        <taxon>Actinomycetota</taxon>
        <taxon>Actinomycetes</taxon>
        <taxon>Micrococcales</taxon>
        <taxon>Intrasporangiaceae</taxon>
        <taxon>Knoellia</taxon>
    </lineage>
</organism>
<name>A0A0A0JUJ8_9MICO</name>
<keyword evidence="2" id="KW-1185">Reference proteome</keyword>
<sequence>MRFARLPRRGVLLGFSALRLASLGFAVAILVPALFVGGSRSAALTSPLWGSAIAAAFVPWRGTPLIEWVPTALHYAWRAATRQTRFRARPDRPRPAGTLALPGDAAALRFLVDPDTGAAMLHDPHAQTLTAIALLRHPSFVLQSPDEQARRVHGWSRTLAHLAATGSGTRVQILEVTLPDAGRGITGWWETHASGDSGAWVVRQYEELMTTVVPAASAHRTLAALSLDLRKARPLLRQSGRGLAGAAAFLKQEMTLFQASLRAAEIQVPWWLGEEDVAATLRTAYDPGFGATEQATAKLDTAGPVAVEEHWGHLQHDTGHSAVLWVSEWPRVAAPPFFLHSLVFQPGIRKTISMTYEPIPADEAIRDIRRAKVEYATDAAQKARLGVIADLSDSVEASDVVDRERALISGHADVRFTGLVAVTAGSLEELEASVAEIARAAIQSGCETRRLYGQQARAFTAAALPLGRKVSR</sequence>
<dbReference type="AlphaFoldDB" id="A0A0A0JUJ8"/>
<evidence type="ECO:0000313" key="1">
    <source>
        <dbReference type="EMBL" id="KGN40828.1"/>
    </source>
</evidence>
<gene>
    <name evidence="1" type="ORF">N801_11045</name>
</gene>
<dbReference type="InterPro" id="IPR049978">
    <property type="entry name" value="SCO6880-like"/>
</dbReference>